<evidence type="ECO:0000313" key="5">
    <source>
        <dbReference type="Proteomes" id="UP001597101"/>
    </source>
</evidence>
<dbReference type="PRINTS" id="PR01346">
    <property type="entry name" value="HELNAPAPROT"/>
</dbReference>
<evidence type="ECO:0000256" key="2">
    <source>
        <dbReference type="RuleBase" id="RU003875"/>
    </source>
</evidence>
<protein>
    <submittedName>
        <fullName evidence="4">Dps family protein</fullName>
    </submittedName>
</protein>
<dbReference type="PIRSF" id="PIRSF005900">
    <property type="entry name" value="Dps"/>
    <property type="match status" value="1"/>
</dbReference>
<dbReference type="PANTHER" id="PTHR42932">
    <property type="entry name" value="GENERAL STRESS PROTEIN 20U"/>
    <property type="match status" value="1"/>
</dbReference>
<dbReference type="RefSeq" id="WP_377212345.1">
    <property type="nucleotide sequence ID" value="NZ_JBHTJV010000006.1"/>
</dbReference>
<dbReference type="PROSITE" id="PS00818">
    <property type="entry name" value="DPS_1"/>
    <property type="match status" value="1"/>
</dbReference>
<gene>
    <name evidence="4" type="ORF">ACFQ14_08690</name>
</gene>
<dbReference type="EMBL" id="JBHTJV010000006">
    <property type="protein sequence ID" value="MFD0916482.1"/>
    <property type="molecule type" value="Genomic_DNA"/>
</dbReference>
<dbReference type="InterPro" id="IPR023188">
    <property type="entry name" value="DPS_DNA-bd_CS"/>
</dbReference>
<dbReference type="CDD" id="cd01043">
    <property type="entry name" value="DPS"/>
    <property type="match status" value="1"/>
</dbReference>
<comment type="similarity">
    <text evidence="1 2">Belongs to the Dps family.</text>
</comment>
<evidence type="ECO:0000259" key="3">
    <source>
        <dbReference type="Pfam" id="PF00210"/>
    </source>
</evidence>
<dbReference type="Pfam" id="PF00210">
    <property type="entry name" value="Ferritin"/>
    <property type="match status" value="1"/>
</dbReference>
<dbReference type="Proteomes" id="UP001597101">
    <property type="component" value="Unassembled WGS sequence"/>
</dbReference>
<feature type="domain" description="Ferritin/DPS" evidence="3">
    <location>
        <begin position="31"/>
        <end position="168"/>
    </location>
</feature>
<dbReference type="Gene3D" id="1.20.1260.10">
    <property type="match status" value="1"/>
</dbReference>
<proteinExistence type="inferred from homology"/>
<dbReference type="InterPro" id="IPR009078">
    <property type="entry name" value="Ferritin-like_SF"/>
</dbReference>
<organism evidence="4 5">
    <name type="scientific">Pseudahrensia aquimaris</name>
    <dbReference type="NCBI Taxonomy" id="744461"/>
    <lineage>
        <taxon>Bacteria</taxon>
        <taxon>Pseudomonadati</taxon>
        <taxon>Pseudomonadota</taxon>
        <taxon>Alphaproteobacteria</taxon>
        <taxon>Hyphomicrobiales</taxon>
        <taxon>Ahrensiaceae</taxon>
        <taxon>Pseudahrensia</taxon>
    </lineage>
</organism>
<dbReference type="InterPro" id="IPR008331">
    <property type="entry name" value="Ferritin_DPS_dom"/>
</dbReference>
<dbReference type="PANTHER" id="PTHR42932:SF3">
    <property type="entry name" value="DNA PROTECTION DURING STARVATION PROTEIN"/>
    <property type="match status" value="1"/>
</dbReference>
<keyword evidence="5" id="KW-1185">Reference proteome</keyword>
<dbReference type="InterPro" id="IPR012347">
    <property type="entry name" value="Ferritin-like"/>
</dbReference>
<dbReference type="InterPro" id="IPR002177">
    <property type="entry name" value="DPS_DNA-bd"/>
</dbReference>
<dbReference type="SUPFAM" id="SSF47240">
    <property type="entry name" value="Ferritin-like"/>
    <property type="match status" value="1"/>
</dbReference>
<evidence type="ECO:0000313" key="4">
    <source>
        <dbReference type="EMBL" id="MFD0916482.1"/>
    </source>
</evidence>
<comment type="caution">
    <text evidence="4">The sequence shown here is derived from an EMBL/GenBank/DDBJ whole genome shotgun (WGS) entry which is preliminary data.</text>
</comment>
<reference evidence="5" key="1">
    <citation type="journal article" date="2019" name="Int. J. Syst. Evol. Microbiol.">
        <title>The Global Catalogue of Microorganisms (GCM) 10K type strain sequencing project: providing services to taxonomists for standard genome sequencing and annotation.</title>
        <authorList>
            <consortium name="The Broad Institute Genomics Platform"/>
            <consortium name="The Broad Institute Genome Sequencing Center for Infectious Disease"/>
            <person name="Wu L."/>
            <person name="Ma J."/>
        </authorList>
    </citation>
    <scope>NUCLEOTIDE SEQUENCE [LARGE SCALE GENOMIC DNA]</scope>
    <source>
        <strain evidence="5">CCUG 60023</strain>
    </source>
</reference>
<evidence type="ECO:0000256" key="1">
    <source>
        <dbReference type="ARBA" id="ARBA00009497"/>
    </source>
</evidence>
<sequence length="169" mass="18799">MTEAALKLTPKPSEDSVSLGIGRENRSEIAEGLSEILSDTYRLLIKTHIYHWNVVGPLFHSLHEMLEEQYNDIFAATDVIAERIRALGFLAPMDMAAPNKGFANNEAKASDAKAMVEDLIADHEALVRKMREVAEGAADKDDGVSEDMLVGRMTFHEKTLWMLRATIAE</sequence>
<accession>A0ABW3FJZ4</accession>
<name>A0ABW3FJZ4_9HYPH</name>